<evidence type="ECO:0000313" key="8">
    <source>
        <dbReference type="EMBL" id="QHT06698.1"/>
    </source>
</evidence>
<evidence type="ECO:0000256" key="1">
    <source>
        <dbReference type="ARBA" id="ARBA00010183"/>
    </source>
</evidence>
<evidence type="ECO:0000259" key="7">
    <source>
        <dbReference type="PROSITE" id="PS50142"/>
    </source>
</evidence>
<dbReference type="SMART" id="SM00358">
    <property type="entry name" value="DSRM"/>
    <property type="match status" value="1"/>
</dbReference>
<keyword evidence="2" id="KW-0540">Nuclease</keyword>
<dbReference type="SUPFAM" id="SSF69065">
    <property type="entry name" value="RNase III domain-like"/>
    <property type="match status" value="1"/>
</dbReference>
<evidence type="ECO:0000256" key="4">
    <source>
        <dbReference type="ARBA" id="ARBA00022801"/>
    </source>
</evidence>
<dbReference type="Pfam" id="PF00035">
    <property type="entry name" value="dsrm"/>
    <property type="match status" value="1"/>
</dbReference>
<dbReference type="InterPro" id="IPR000999">
    <property type="entry name" value="RNase_III_dom"/>
</dbReference>
<dbReference type="InterPro" id="IPR036389">
    <property type="entry name" value="RNase_III_sf"/>
</dbReference>
<reference evidence="8" key="1">
    <citation type="journal article" date="2020" name="Nature">
        <title>Giant virus diversity and host interactions through global metagenomics.</title>
        <authorList>
            <person name="Schulz F."/>
            <person name="Roux S."/>
            <person name="Paez-Espino D."/>
            <person name="Jungbluth S."/>
            <person name="Walsh D.A."/>
            <person name="Denef V.J."/>
            <person name="McMahon K.D."/>
            <person name="Konstantinidis K.T."/>
            <person name="Eloe-Fadrosh E.A."/>
            <person name="Kyrpides N.C."/>
            <person name="Woyke T."/>
        </authorList>
    </citation>
    <scope>NUCLEOTIDE SEQUENCE</scope>
    <source>
        <strain evidence="8">GVMAG-M-3300021473-15</strain>
    </source>
</reference>
<evidence type="ECO:0008006" key="9">
    <source>
        <dbReference type="Google" id="ProtNLM"/>
    </source>
</evidence>
<dbReference type="AlphaFoldDB" id="A0A6C0CQ54"/>
<evidence type="ECO:0000259" key="6">
    <source>
        <dbReference type="PROSITE" id="PS50137"/>
    </source>
</evidence>
<dbReference type="InterPro" id="IPR011907">
    <property type="entry name" value="RNase_III"/>
</dbReference>
<feature type="domain" description="RNase III" evidence="7">
    <location>
        <begin position="16"/>
        <end position="135"/>
    </location>
</feature>
<dbReference type="Gene3D" id="1.10.1520.10">
    <property type="entry name" value="Ribonuclease III domain"/>
    <property type="match status" value="1"/>
</dbReference>
<sequence length="250" mass="29016">MILIHRFELTCLLKYIRPRNMSFYQSVFVHKSSLKNLQNHMYTGTISSNERLEFLGDAVISLITTDYLYERFQYENEGFLTKLRIKYIKGRTLASLASSLGMERYIILSSNTCINDNILENAFEALIGAIYLDYKQIDKEGYFVCKFLHGLFQDELDLERVLANDDNYKDILMRYSQKQKINLPEYAIKEVSGQAHKPMYTICLNLKLNDVLLHTTCFTASTKKEAEQHCAYNMLSQLGLIASTAVFQHH</sequence>
<dbReference type="PROSITE" id="PS50142">
    <property type="entry name" value="RNASE_3_2"/>
    <property type="match status" value="1"/>
</dbReference>
<accession>A0A6C0CQ54</accession>
<evidence type="ECO:0000256" key="2">
    <source>
        <dbReference type="ARBA" id="ARBA00022722"/>
    </source>
</evidence>
<dbReference type="Gene3D" id="3.30.160.20">
    <property type="match status" value="1"/>
</dbReference>
<keyword evidence="5" id="KW-0694">RNA-binding</keyword>
<dbReference type="PANTHER" id="PTHR11207">
    <property type="entry name" value="RIBONUCLEASE III"/>
    <property type="match status" value="1"/>
</dbReference>
<keyword evidence="3" id="KW-0255">Endonuclease</keyword>
<evidence type="ECO:0000256" key="5">
    <source>
        <dbReference type="ARBA" id="ARBA00022884"/>
    </source>
</evidence>
<name>A0A6C0CQ54_9ZZZZ</name>
<keyword evidence="4" id="KW-0378">Hydrolase</keyword>
<dbReference type="EMBL" id="MN739474">
    <property type="protein sequence ID" value="QHT06698.1"/>
    <property type="molecule type" value="Genomic_DNA"/>
</dbReference>
<dbReference type="GO" id="GO:0006364">
    <property type="term" value="P:rRNA processing"/>
    <property type="evidence" value="ECO:0007669"/>
    <property type="project" value="InterPro"/>
</dbReference>
<dbReference type="GO" id="GO:0004525">
    <property type="term" value="F:ribonuclease III activity"/>
    <property type="evidence" value="ECO:0007669"/>
    <property type="project" value="InterPro"/>
</dbReference>
<dbReference type="SUPFAM" id="SSF54768">
    <property type="entry name" value="dsRNA-binding domain-like"/>
    <property type="match status" value="1"/>
</dbReference>
<dbReference type="Pfam" id="PF00636">
    <property type="entry name" value="Ribonuclease_3"/>
    <property type="match status" value="1"/>
</dbReference>
<dbReference type="SMART" id="SM00535">
    <property type="entry name" value="RIBOc"/>
    <property type="match status" value="1"/>
</dbReference>
<dbReference type="PROSITE" id="PS00517">
    <property type="entry name" value="RNASE_3_1"/>
    <property type="match status" value="1"/>
</dbReference>
<organism evidence="8">
    <name type="scientific">viral metagenome</name>
    <dbReference type="NCBI Taxonomy" id="1070528"/>
    <lineage>
        <taxon>unclassified sequences</taxon>
        <taxon>metagenomes</taxon>
        <taxon>organismal metagenomes</taxon>
    </lineage>
</organism>
<dbReference type="PANTHER" id="PTHR11207:SF0">
    <property type="entry name" value="RIBONUCLEASE 3"/>
    <property type="match status" value="1"/>
</dbReference>
<dbReference type="PROSITE" id="PS50137">
    <property type="entry name" value="DS_RBD"/>
    <property type="match status" value="1"/>
</dbReference>
<proteinExistence type="inferred from homology"/>
<dbReference type="CDD" id="cd00593">
    <property type="entry name" value="RIBOc"/>
    <property type="match status" value="1"/>
</dbReference>
<evidence type="ECO:0000256" key="3">
    <source>
        <dbReference type="ARBA" id="ARBA00022759"/>
    </source>
</evidence>
<protein>
    <recommendedName>
        <fullName evidence="9">RNase III domain-containing protein</fullName>
    </recommendedName>
</protein>
<dbReference type="HAMAP" id="MF_00104">
    <property type="entry name" value="RNase_III"/>
    <property type="match status" value="1"/>
</dbReference>
<dbReference type="CDD" id="cd10845">
    <property type="entry name" value="DSRM_RNAse_III_family"/>
    <property type="match status" value="1"/>
</dbReference>
<dbReference type="InterPro" id="IPR014720">
    <property type="entry name" value="dsRBD_dom"/>
</dbReference>
<feature type="domain" description="DRBM" evidence="6">
    <location>
        <begin position="167"/>
        <end position="240"/>
    </location>
</feature>
<dbReference type="GO" id="GO:0010468">
    <property type="term" value="P:regulation of gene expression"/>
    <property type="evidence" value="ECO:0007669"/>
    <property type="project" value="TreeGrafter"/>
</dbReference>
<dbReference type="GO" id="GO:0003725">
    <property type="term" value="F:double-stranded RNA binding"/>
    <property type="evidence" value="ECO:0007669"/>
    <property type="project" value="TreeGrafter"/>
</dbReference>
<comment type="similarity">
    <text evidence="1">Belongs to the ribonuclease III family.</text>
</comment>